<dbReference type="Pfam" id="PF12079">
    <property type="entry name" value="DUF3558"/>
    <property type="match status" value="2"/>
</dbReference>
<sequence>MGFNRVRLAAVVAGVVLLLAGCTERVRGVAASVPGQGPVAQAVDACSLLDAQQLAGLGYEGGGRSVKASKEQRAPAMCLWNRDDEGGELIVMSVGRSVDLSLDDYLQGALQKDSPAQLGGLSWTRYASLIEGSCDLYTTLGRKSFAFVSVSYPDDAKACELAKTTAPQVASHLPGGQPAPSLTPPSASSSAPPSGPLASLDPCTLLKPEQAQQLAVEPQGAKDQSTAVPGATYCLWKDNDGDRGQKPFEVWLGPSQPMTSWPGMDVSPVQQIDAGGRKWSLFANFNDSDGVNCAAGLAVSDTSSIQLVSGNLDDPNKSCDAIKAGIPFVSGNLPG</sequence>
<proteinExistence type="predicted"/>
<gene>
    <name evidence="2" type="ORF">BJY18_004518</name>
</gene>
<protein>
    <recommendedName>
        <fullName evidence="4">DUF3558 domain-containing protein</fullName>
    </recommendedName>
</protein>
<evidence type="ECO:0000256" key="1">
    <source>
        <dbReference type="SAM" id="MobiDB-lite"/>
    </source>
</evidence>
<feature type="region of interest" description="Disordered" evidence="1">
    <location>
        <begin position="169"/>
        <end position="202"/>
    </location>
</feature>
<name>A0A840IZB9_9PSEU</name>
<dbReference type="AlphaFoldDB" id="A0A840IZB9"/>
<comment type="caution">
    <text evidence="2">The sequence shown here is derived from an EMBL/GenBank/DDBJ whole genome shotgun (WGS) entry which is preliminary data.</text>
</comment>
<organism evidence="2 3">
    <name type="scientific">Amycolatopsis jiangsuensis</name>
    <dbReference type="NCBI Taxonomy" id="1181879"/>
    <lineage>
        <taxon>Bacteria</taxon>
        <taxon>Bacillati</taxon>
        <taxon>Actinomycetota</taxon>
        <taxon>Actinomycetes</taxon>
        <taxon>Pseudonocardiales</taxon>
        <taxon>Pseudonocardiaceae</taxon>
        <taxon>Amycolatopsis</taxon>
    </lineage>
</organism>
<dbReference type="PROSITE" id="PS51257">
    <property type="entry name" value="PROKAR_LIPOPROTEIN"/>
    <property type="match status" value="1"/>
</dbReference>
<reference evidence="2 3" key="1">
    <citation type="submission" date="2020-08" db="EMBL/GenBank/DDBJ databases">
        <title>Sequencing the genomes of 1000 actinobacteria strains.</title>
        <authorList>
            <person name="Klenk H.-P."/>
        </authorList>
    </citation>
    <scope>NUCLEOTIDE SEQUENCE [LARGE SCALE GENOMIC DNA]</scope>
    <source>
        <strain evidence="2 3">DSM 45859</strain>
    </source>
</reference>
<dbReference type="InterPro" id="IPR024520">
    <property type="entry name" value="DUF3558"/>
</dbReference>
<evidence type="ECO:0000313" key="2">
    <source>
        <dbReference type="EMBL" id="MBB4687033.1"/>
    </source>
</evidence>
<evidence type="ECO:0008006" key="4">
    <source>
        <dbReference type="Google" id="ProtNLM"/>
    </source>
</evidence>
<evidence type="ECO:0000313" key="3">
    <source>
        <dbReference type="Proteomes" id="UP000581769"/>
    </source>
</evidence>
<keyword evidence="3" id="KW-1185">Reference proteome</keyword>
<dbReference type="Proteomes" id="UP000581769">
    <property type="component" value="Unassembled WGS sequence"/>
</dbReference>
<feature type="compositionally biased region" description="Low complexity" evidence="1">
    <location>
        <begin position="178"/>
        <end position="200"/>
    </location>
</feature>
<dbReference type="RefSeq" id="WP_184781805.1">
    <property type="nucleotide sequence ID" value="NZ_JACHMG010000001.1"/>
</dbReference>
<accession>A0A840IZB9</accession>
<dbReference type="EMBL" id="JACHMG010000001">
    <property type="protein sequence ID" value="MBB4687033.1"/>
    <property type="molecule type" value="Genomic_DNA"/>
</dbReference>